<proteinExistence type="predicted"/>
<dbReference type="Pfam" id="PF12070">
    <property type="entry name" value="SCAI"/>
    <property type="match status" value="1"/>
</dbReference>
<evidence type="ECO:0000313" key="1">
    <source>
        <dbReference type="EMBL" id="ONK55157.1"/>
    </source>
</evidence>
<dbReference type="Gramene" id="ONK55157">
    <property type="protein sequence ID" value="ONK55157"/>
    <property type="gene ID" value="A4U43_UnF6840"/>
</dbReference>
<sequence length="70" mass="7925">MDKQMTFLTRFLTVCLVTGRRDMVNRLVGQLKGLVDECKKNFQVKDCVKVEAFEGIEEVEEGSGSWLIVG</sequence>
<reference evidence="2" key="1">
    <citation type="journal article" date="2017" name="Nat. Commun.">
        <title>The asparagus genome sheds light on the origin and evolution of a young Y chromosome.</title>
        <authorList>
            <person name="Harkess A."/>
            <person name="Zhou J."/>
            <person name="Xu C."/>
            <person name="Bowers J.E."/>
            <person name="Van der Hulst R."/>
            <person name="Ayyampalayam S."/>
            <person name="Mercati F."/>
            <person name="Riccardi P."/>
            <person name="McKain M.R."/>
            <person name="Kakrana A."/>
            <person name="Tang H."/>
            <person name="Ray J."/>
            <person name="Groenendijk J."/>
            <person name="Arikit S."/>
            <person name="Mathioni S.M."/>
            <person name="Nakano M."/>
            <person name="Shan H."/>
            <person name="Telgmann-Rauber A."/>
            <person name="Kanno A."/>
            <person name="Yue Z."/>
            <person name="Chen H."/>
            <person name="Li W."/>
            <person name="Chen Y."/>
            <person name="Xu X."/>
            <person name="Zhang Y."/>
            <person name="Luo S."/>
            <person name="Chen H."/>
            <person name="Gao J."/>
            <person name="Mao Z."/>
            <person name="Pires J.C."/>
            <person name="Luo M."/>
            <person name="Kudrna D."/>
            <person name="Wing R.A."/>
            <person name="Meyers B.C."/>
            <person name="Yi K."/>
            <person name="Kong H."/>
            <person name="Lavrijsen P."/>
            <person name="Sunseri F."/>
            <person name="Falavigna A."/>
            <person name="Ye Y."/>
            <person name="Leebens-Mack J.H."/>
            <person name="Chen G."/>
        </authorList>
    </citation>
    <scope>NUCLEOTIDE SEQUENCE [LARGE SCALE GENOMIC DNA]</scope>
    <source>
        <strain evidence="2">cv. DH0086</strain>
    </source>
</reference>
<dbReference type="GO" id="GO:0003714">
    <property type="term" value="F:transcription corepressor activity"/>
    <property type="evidence" value="ECO:0007669"/>
    <property type="project" value="InterPro"/>
</dbReference>
<gene>
    <name evidence="1" type="ORF">A4U43_UnF6840</name>
</gene>
<evidence type="ECO:0000313" key="2">
    <source>
        <dbReference type="Proteomes" id="UP000243459"/>
    </source>
</evidence>
<dbReference type="GO" id="GO:0006351">
    <property type="term" value="P:DNA-templated transcription"/>
    <property type="evidence" value="ECO:0007669"/>
    <property type="project" value="InterPro"/>
</dbReference>
<accession>A0A1R3L6B7</accession>
<name>A0A1R3L6B7_ASPOF</name>
<organism evidence="1 2">
    <name type="scientific">Asparagus officinalis</name>
    <name type="common">Garden asparagus</name>
    <dbReference type="NCBI Taxonomy" id="4686"/>
    <lineage>
        <taxon>Eukaryota</taxon>
        <taxon>Viridiplantae</taxon>
        <taxon>Streptophyta</taxon>
        <taxon>Embryophyta</taxon>
        <taxon>Tracheophyta</taxon>
        <taxon>Spermatophyta</taxon>
        <taxon>Magnoliopsida</taxon>
        <taxon>Liliopsida</taxon>
        <taxon>Asparagales</taxon>
        <taxon>Asparagaceae</taxon>
        <taxon>Asparagoideae</taxon>
        <taxon>Asparagus</taxon>
    </lineage>
</organism>
<dbReference type="AlphaFoldDB" id="A0A1R3L6B7"/>
<dbReference type="Proteomes" id="UP000243459">
    <property type="component" value="Unassembled WGS sequence"/>
</dbReference>
<dbReference type="EMBL" id="KV863715">
    <property type="protein sequence ID" value="ONK55157.1"/>
    <property type="molecule type" value="Genomic_DNA"/>
</dbReference>
<protein>
    <submittedName>
        <fullName evidence="1">Uncharacterized protein</fullName>
    </submittedName>
</protein>
<dbReference type="InterPro" id="IPR022709">
    <property type="entry name" value="SCAI"/>
</dbReference>
<keyword evidence="2" id="KW-1185">Reference proteome</keyword>